<organismHost>
    <name type="scientific">Tortricidae</name>
    <dbReference type="NCBI Taxonomy" id="7139"/>
</organismHost>
<name>A0A2H4ZK93_GVCL</name>
<reference evidence="2" key="1">
    <citation type="journal article" date="2017" name="Int. J. Mol. Sci.">
        <title>Genome Analysis and Genetic Stability of the Cryptophlebia leucotreta Granulovirus (CrleGV-SA) after 15 Years of Commercial Use as a Biopesticide.</title>
        <authorList>
            <person name="van der Merwe M."/>
            <person name="Jukes M.D."/>
            <person name="Rabalski L."/>
            <person name="Knox C."/>
            <person name="Opoku-Debrah J.K."/>
            <person name="Moore S.D."/>
            <person name="Krejmer-Rabalska M."/>
            <person name="Szewczyk B."/>
            <person name="Hill M.P."/>
        </authorList>
    </citation>
    <scope>NUCLEOTIDE SEQUENCE</scope>
    <source>
        <strain evidence="2">CrleGV-SA</strain>
    </source>
</reference>
<organism evidence="2">
    <name type="scientific">Cryptophlebia leucotreta granulosis virus</name>
    <name type="common">ClGV</name>
    <name type="synonym">Cryptophlebia leucotreta granulovirus</name>
    <dbReference type="NCBI Taxonomy" id="35254"/>
    <lineage>
        <taxon>Viruses</taxon>
        <taxon>Viruses incertae sedis</taxon>
        <taxon>Naldaviricetes</taxon>
        <taxon>Lefavirales</taxon>
        <taxon>Baculoviridae</taxon>
        <taxon>Betabaculovirus</taxon>
        <taxon>Betabaculovirus cryleucotretae</taxon>
    </lineage>
</organism>
<feature type="coiled-coil region" evidence="1">
    <location>
        <begin position="73"/>
        <end position="179"/>
    </location>
</feature>
<keyword evidence="1" id="KW-0175">Coiled coil</keyword>
<accession>A0A2H4ZK93</accession>
<protein>
    <submittedName>
        <fullName evidence="2">Uncharacterized protein</fullName>
    </submittedName>
</protein>
<evidence type="ECO:0000256" key="1">
    <source>
        <dbReference type="SAM" id="Coils"/>
    </source>
</evidence>
<dbReference type="Gene3D" id="1.20.5.1700">
    <property type="match status" value="1"/>
</dbReference>
<sequence length="395" mass="46392">MDVPVKASENIDSLEMNELVGIMEEVKGYNNCSQYFGNDFTPQDHMIDFEEVKTRELEPMNAVLELENIKSVLDIESMNIETMLLENEELTQEMTQENFQDLKKKPSEEIEKTEDTINTLKNIIKKHEQTIENQIKKAEERKIVIKNRDYTMGKMKNKLSEYKNIETSLNDEVSSLKQQLASKHDIESKLNEEISSLKQQLTHKDDIESKLNDEISSLKQQLENKNSENETIQKGLNDALTKSSKSESELGSYNDLQELYTNLKNSYYSLQIEYTNLKNKPNLKRLHVEPIIDEHLKKFKTNLFEEMQLTENDLQMAKEKVLKRDTQIRAMKEYQTTLKDNVKKLETELSAEKELNTTLTKEFQDLKNQSKHLYSKYTKTLSRLTFFEEKLRKKC</sequence>
<proteinExistence type="predicted"/>
<dbReference type="EMBL" id="MF974563">
    <property type="protein sequence ID" value="AUF81983.1"/>
    <property type="molecule type" value="Genomic_DNA"/>
</dbReference>
<feature type="coiled-coil region" evidence="1">
    <location>
        <begin position="300"/>
        <end position="369"/>
    </location>
</feature>
<feature type="coiled-coil region" evidence="1">
    <location>
        <begin position="208"/>
        <end position="235"/>
    </location>
</feature>
<evidence type="ECO:0000313" key="2">
    <source>
        <dbReference type="EMBL" id="AUF81983.1"/>
    </source>
</evidence>